<protein>
    <submittedName>
        <fullName evidence="1">Uncharacterized protein</fullName>
    </submittedName>
</protein>
<keyword evidence="2" id="KW-1185">Reference proteome</keyword>
<dbReference type="Proteomes" id="UP000318585">
    <property type="component" value="Unassembled WGS sequence"/>
</dbReference>
<comment type="caution">
    <text evidence="1">The sequence shown here is derived from an EMBL/GenBank/DDBJ whole genome shotgun (WGS) entry which is preliminary data.</text>
</comment>
<name>A0A553C7C3_9FLAO</name>
<dbReference type="OrthoDB" id="5855557at2"/>
<reference evidence="1 2" key="1">
    <citation type="submission" date="2019-07" db="EMBL/GenBank/DDBJ databases">
        <title>Novel species of Flavobacterium.</title>
        <authorList>
            <person name="Liu Q."/>
            <person name="Xin Y.-H."/>
        </authorList>
    </citation>
    <scope>NUCLEOTIDE SEQUENCE [LARGE SCALE GENOMIC DNA]</scope>
    <source>
        <strain evidence="1 2">LB3P56</strain>
    </source>
</reference>
<organism evidence="1 2">
    <name type="scientific">Flavobacterium franklandianum</name>
    <dbReference type="NCBI Taxonomy" id="2594430"/>
    <lineage>
        <taxon>Bacteria</taxon>
        <taxon>Pseudomonadati</taxon>
        <taxon>Bacteroidota</taxon>
        <taxon>Flavobacteriia</taxon>
        <taxon>Flavobacteriales</taxon>
        <taxon>Flavobacteriaceae</taxon>
        <taxon>Flavobacterium</taxon>
    </lineage>
</organism>
<sequence length="90" mass="10302">MTYNGILESEAEDISKALELNYERIRTELKDPKHEKISVFIYPNQNDFNNATGIKNSNASGTSRGPLAFHLKYVTWYNTILKIMECSAEN</sequence>
<proteinExistence type="predicted"/>
<evidence type="ECO:0000313" key="2">
    <source>
        <dbReference type="Proteomes" id="UP000318585"/>
    </source>
</evidence>
<dbReference type="AlphaFoldDB" id="A0A553C7C3"/>
<gene>
    <name evidence="1" type="ORF">FNW17_13370</name>
</gene>
<evidence type="ECO:0000313" key="1">
    <source>
        <dbReference type="EMBL" id="TRX16376.1"/>
    </source>
</evidence>
<dbReference type="EMBL" id="VJZR01000014">
    <property type="protein sequence ID" value="TRX16376.1"/>
    <property type="molecule type" value="Genomic_DNA"/>
</dbReference>
<dbReference type="RefSeq" id="WP_144071893.1">
    <property type="nucleotide sequence ID" value="NZ_VJZR01000014.1"/>
</dbReference>
<accession>A0A553C7C3</accession>